<evidence type="ECO:0000313" key="3">
    <source>
        <dbReference type="Proteomes" id="UP000600363"/>
    </source>
</evidence>
<organism evidence="2 3">
    <name type="scientific">Methermicoccus shengliensis</name>
    <dbReference type="NCBI Taxonomy" id="660064"/>
    <lineage>
        <taxon>Archaea</taxon>
        <taxon>Methanobacteriati</taxon>
        <taxon>Methanobacteriota</taxon>
        <taxon>Stenosarchaea group</taxon>
        <taxon>Methanomicrobia</taxon>
        <taxon>Methanosarcinales</taxon>
        <taxon>Methermicoccaceae</taxon>
        <taxon>Methermicoccus</taxon>
    </lineage>
</organism>
<gene>
    <name evidence="2" type="ORF">HA299_02705</name>
</gene>
<proteinExistence type="predicted"/>
<evidence type="ECO:0000313" key="2">
    <source>
        <dbReference type="EMBL" id="HIH69522.1"/>
    </source>
</evidence>
<dbReference type="Proteomes" id="UP000600363">
    <property type="component" value="Unassembled WGS sequence"/>
</dbReference>
<protein>
    <recommendedName>
        <fullName evidence="1">Alanine dehydrogenase/pyridine nucleotide transhydrogenase NAD(H)-binding domain-containing protein</fullName>
    </recommendedName>
</protein>
<evidence type="ECO:0000259" key="1">
    <source>
        <dbReference type="Pfam" id="PF01262"/>
    </source>
</evidence>
<dbReference type="AlphaFoldDB" id="A0A832RWV9"/>
<sequence>MERARVRDGDVVVCVGGGVMGTRAAQAAAQAGACVLVMDSDPRCRASRIAQSMLDDISSFEPVAGNVQLWVGDGVRGLLELMSTLTPALVVPAVPGHMAAKLLLCHAASRRIPLRVSGTLAAQLASCLPKESVLVADTPSGVLIVSYMPSGKMCAEGCTQPLVCPITGFRKDVPMHELISSSLAHVVDRAKVLVSWQLDGSGGVMGEDVRAMLDELEMMCSGDTYAVATACVCHGIVNTFEVV</sequence>
<dbReference type="EMBL" id="DUIH01000011">
    <property type="protein sequence ID" value="HIH69522.1"/>
    <property type="molecule type" value="Genomic_DNA"/>
</dbReference>
<accession>A0A832RWV9</accession>
<reference evidence="2" key="1">
    <citation type="journal article" date="2020" name="bioRxiv">
        <title>A rank-normalized archaeal taxonomy based on genome phylogeny resolves widespread incomplete and uneven classifications.</title>
        <authorList>
            <person name="Rinke C."/>
            <person name="Chuvochina M."/>
            <person name="Mussig A.J."/>
            <person name="Chaumeil P.-A."/>
            <person name="Waite D.W."/>
            <person name="Whitman W.B."/>
            <person name="Parks D.H."/>
            <person name="Hugenholtz P."/>
        </authorList>
    </citation>
    <scope>NUCLEOTIDE SEQUENCE</scope>
    <source>
        <strain evidence="2">UBA12518</strain>
    </source>
</reference>
<dbReference type="Pfam" id="PF01262">
    <property type="entry name" value="AlaDh_PNT_C"/>
    <property type="match status" value="1"/>
</dbReference>
<dbReference type="SUPFAM" id="SSF51735">
    <property type="entry name" value="NAD(P)-binding Rossmann-fold domains"/>
    <property type="match status" value="1"/>
</dbReference>
<comment type="caution">
    <text evidence="2">The sequence shown here is derived from an EMBL/GenBank/DDBJ whole genome shotgun (WGS) entry which is preliminary data.</text>
</comment>
<dbReference type="Gene3D" id="3.40.50.720">
    <property type="entry name" value="NAD(P)-binding Rossmann-like Domain"/>
    <property type="match status" value="1"/>
</dbReference>
<dbReference type="InterPro" id="IPR007698">
    <property type="entry name" value="AlaDH/PNT_NAD(H)-bd"/>
</dbReference>
<dbReference type="RefSeq" id="WP_042687224.1">
    <property type="nucleotide sequence ID" value="NZ_DUIH01000011.1"/>
</dbReference>
<dbReference type="InterPro" id="IPR036291">
    <property type="entry name" value="NAD(P)-bd_dom_sf"/>
</dbReference>
<name>A0A832RWV9_9EURY</name>
<feature type="domain" description="Alanine dehydrogenase/pyridine nucleotide transhydrogenase NAD(H)-binding" evidence="1">
    <location>
        <begin position="8"/>
        <end position="44"/>
    </location>
</feature>